<evidence type="ECO:0000259" key="1">
    <source>
        <dbReference type="Pfam" id="PF13480"/>
    </source>
</evidence>
<accession>A0A518K2H4</accession>
<dbReference type="Pfam" id="PF13480">
    <property type="entry name" value="Acetyltransf_6"/>
    <property type="match status" value="1"/>
</dbReference>
<dbReference type="RefSeq" id="WP_145105505.1">
    <property type="nucleotide sequence ID" value="NZ_CP036349.1"/>
</dbReference>
<organism evidence="2 3">
    <name type="scientific">Botrimarina mediterranea</name>
    <dbReference type="NCBI Taxonomy" id="2528022"/>
    <lineage>
        <taxon>Bacteria</taxon>
        <taxon>Pseudomonadati</taxon>
        <taxon>Planctomycetota</taxon>
        <taxon>Planctomycetia</taxon>
        <taxon>Pirellulales</taxon>
        <taxon>Lacipirellulaceae</taxon>
        <taxon>Botrimarina</taxon>
    </lineage>
</organism>
<keyword evidence="3" id="KW-1185">Reference proteome</keyword>
<dbReference type="EMBL" id="CP036349">
    <property type="protein sequence ID" value="QDV72001.1"/>
    <property type="molecule type" value="Genomic_DNA"/>
</dbReference>
<proteinExistence type="predicted"/>
<name>A0A518K2H4_9BACT</name>
<reference evidence="2 3" key="1">
    <citation type="submission" date="2019-02" db="EMBL/GenBank/DDBJ databases">
        <title>Deep-cultivation of Planctomycetes and their phenomic and genomic characterization uncovers novel biology.</title>
        <authorList>
            <person name="Wiegand S."/>
            <person name="Jogler M."/>
            <person name="Boedeker C."/>
            <person name="Pinto D."/>
            <person name="Vollmers J."/>
            <person name="Rivas-Marin E."/>
            <person name="Kohn T."/>
            <person name="Peeters S.H."/>
            <person name="Heuer A."/>
            <person name="Rast P."/>
            <person name="Oberbeckmann S."/>
            <person name="Bunk B."/>
            <person name="Jeske O."/>
            <person name="Meyerdierks A."/>
            <person name="Storesund J.E."/>
            <person name="Kallscheuer N."/>
            <person name="Luecker S."/>
            <person name="Lage O.M."/>
            <person name="Pohl T."/>
            <person name="Merkel B.J."/>
            <person name="Hornburger P."/>
            <person name="Mueller R.-W."/>
            <person name="Bruemmer F."/>
            <person name="Labrenz M."/>
            <person name="Spormann A.M."/>
            <person name="Op den Camp H."/>
            <person name="Overmann J."/>
            <person name="Amann R."/>
            <person name="Jetten M.S.M."/>
            <person name="Mascher T."/>
            <person name="Medema M.H."/>
            <person name="Devos D.P."/>
            <person name="Kaster A.-K."/>
            <person name="Ovreas L."/>
            <person name="Rohde M."/>
            <person name="Galperin M.Y."/>
            <person name="Jogler C."/>
        </authorList>
    </citation>
    <scope>NUCLEOTIDE SEQUENCE [LARGE SCALE GENOMIC DNA]</scope>
    <source>
        <strain evidence="2 3">Spa11</strain>
    </source>
</reference>
<protein>
    <recommendedName>
        <fullName evidence="1">BioF2-like acetyltransferase domain-containing protein</fullName>
    </recommendedName>
</protein>
<dbReference type="KEGG" id="bmei:Spa11_01710"/>
<evidence type="ECO:0000313" key="2">
    <source>
        <dbReference type="EMBL" id="QDV72001.1"/>
    </source>
</evidence>
<gene>
    <name evidence="2" type="ORF">Spa11_01710</name>
</gene>
<dbReference type="AlphaFoldDB" id="A0A518K2H4"/>
<dbReference type="InterPro" id="IPR038740">
    <property type="entry name" value="BioF2-like_GNAT_dom"/>
</dbReference>
<dbReference type="Proteomes" id="UP000316426">
    <property type="component" value="Chromosome"/>
</dbReference>
<dbReference type="SUPFAM" id="SSF55729">
    <property type="entry name" value="Acyl-CoA N-acyltransferases (Nat)"/>
    <property type="match status" value="1"/>
</dbReference>
<feature type="domain" description="BioF2-like acetyltransferase" evidence="1">
    <location>
        <begin position="177"/>
        <end position="330"/>
    </location>
</feature>
<sequence>MADVVEVNSIASLQSYHLAWTALHAETPRASYFQTLEWLENYWKHCGEGKRLRVLIVLVEGRPIGILPLVELTETTKLGSVRVLTYPLDNWGPWFGPIGLNQTATLAIAMKHLAQSPRTWDVFAPRWTAHNSTDRGRTEHAMQLAGLPAIVEDDQTTSVIELDRFADWEAYLASRTAKTRHELRRQRRRLSRNHHVEFVRHRPEPLRHGDGDPRWDLYHDCIAVAEKSWQAVSRTGNTLCHGTVSEQLADAHEQAARLGMLDMSVLYLDGKPAAYYYAYRCNGEVLGLRTGYDPNLADGAGAVLLGMVIEDSLSRGDRRLDLGVGAEGYKARLRTTVEKSSRLTHIAASAWRPRALRAAKWWTNRLRWAG</sequence>
<evidence type="ECO:0000313" key="3">
    <source>
        <dbReference type="Proteomes" id="UP000316426"/>
    </source>
</evidence>
<dbReference type="InterPro" id="IPR016181">
    <property type="entry name" value="Acyl_CoA_acyltransferase"/>
</dbReference>
<dbReference type="Gene3D" id="3.40.630.30">
    <property type="match status" value="1"/>
</dbReference>